<dbReference type="EMBL" id="BA000011">
    <property type="protein sequence ID" value="BAB59252.1"/>
    <property type="molecule type" value="Genomic_DNA"/>
</dbReference>
<keyword evidence="8" id="KW-1185">Reference proteome</keyword>
<comment type="similarity">
    <text evidence="2">Belongs to the CRISPR-associated Csm2 family.</text>
</comment>
<organism evidence="7 8">
    <name type="scientific">Thermoplasma volcanium (strain ATCC 51530 / DSM 4299 / JCM 9571 / NBRC 15438 / GSS1)</name>
    <dbReference type="NCBI Taxonomy" id="273116"/>
    <lineage>
        <taxon>Archaea</taxon>
        <taxon>Methanobacteriati</taxon>
        <taxon>Thermoplasmatota</taxon>
        <taxon>Thermoplasmata</taxon>
        <taxon>Thermoplasmatales</taxon>
        <taxon>Thermoplasmataceae</taxon>
        <taxon>Thermoplasma</taxon>
    </lineage>
</organism>
<accession>Q97CJ1</accession>
<evidence type="ECO:0000313" key="7">
    <source>
        <dbReference type="EMBL" id="BAB59252.1"/>
    </source>
</evidence>
<keyword evidence="5" id="KW-0051">Antiviral defense</keyword>
<dbReference type="GO" id="GO:0003723">
    <property type="term" value="F:RNA binding"/>
    <property type="evidence" value="ECO:0007669"/>
    <property type="project" value="UniProtKB-KW"/>
</dbReference>
<evidence type="ECO:0000256" key="4">
    <source>
        <dbReference type="ARBA" id="ARBA00022884"/>
    </source>
</evidence>
<dbReference type="STRING" id="273116.gene:9380878"/>
<evidence type="ECO:0000256" key="1">
    <source>
        <dbReference type="ARBA" id="ARBA00003640"/>
    </source>
</evidence>
<evidence type="ECO:0000256" key="3">
    <source>
        <dbReference type="ARBA" id="ARBA00016118"/>
    </source>
</evidence>
<dbReference type="GeneID" id="1441597"/>
<name>Q97CJ1_THEVO</name>
<evidence type="ECO:0000256" key="5">
    <source>
        <dbReference type="ARBA" id="ARBA00023118"/>
    </source>
</evidence>
<protein>
    <recommendedName>
        <fullName evidence="3">CRISPR system Cms protein Csm2</fullName>
    </recommendedName>
    <alternativeName>
        <fullName evidence="6">CRISPR type III A-associated protein Csm2</fullName>
    </alternativeName>
</protein>
<reference evidence="7 8" key="2">
    <citation type="journal article" date="2000" name="Proc. Natl. Acad. Sci. U.S.A.">
        <title>Archaeal adaptation to higher temperatures revealed by genomic sequence of Thermoplasma volcanium.</title>
        <authorList>
            <person name="Kawashima T."/>
            <person name="Amano N."/>
            <person name="Koike H."/>
            <person name="Makino S."/>
            <person name="Higuchi S."/>
            <person name="Kawashima-Ohya Y."/>
            <person name="Watanabe K."/>
            <person name="Yamazaki M."/>
            <person name="Kanehori K."/>
            <person name="Kawamoto T."/>
            <person name="Nunoshiba T."/>
            <person name="Yamamoto Y."/>
            <person name="Aramaki H."/>
            <person name="Makino K."/>
            <person name="Suzuki M."/>
        </authorList>
    </citation>
    <scope>NUCLEOTIDE SEQUENCE [LARGE SCALE GENOMIC DNA]</scope>
    <source>
        <strain evidence="8">ATCC 51530 / DSM 4299 / JCM 9571 / NBRC 15438 / GSS1</strain>
    </source>
</reference>
<proteinExistence type="inferred from homology"/>
<dbReference type="Pfam" id="PF03750">
    <property type="entry name" value="Csm2_III-A"/>
    <property type="match status" value="1"/>
</dbReference>
<dbReference type="PaxDb" id="273116-14324324"/>
<dbReference type="GO" id="GO:0051607">
    <property type="term" value="P:defense response to virus"/>
    <property type="evidence" value="ECO:0007669"/>
    <property type="project" value="UniProtKB-KW"/>
</dbReference>
<dbReference type="NCBIfam" id="TIGR01870">
    <property type="entry name" value="cas_TM1810_Csm2"/>
    <property type="match status" value="1"/>
</dbReference>
<evidence type="ECO:0000313" key="8">
    <source>
        <dbReference type="Proteomes" id="UP000001017"/>
    </source>
</evidence>
<dbReference type="Proteomes" id="UP000001017">
    <property type="component" value="Chromosome"/>
</dbReference>
<gene>
    <name evidence="7" type="ORF">TVG0115343</name>
</gene>
<dbReference type="AlphaFoldDB" id="Q97CJ1"/>
<dbReference type="eggNOG" id="arCOG06487">
    <property type="taxonomic scope" value="Archaea"/>
</dbReference>
<comment type="function">
    <text evidence="1">This subunit may be involved in monitoring complementarity of crRNA and target RNA.</text>
</comment>
<dbReference type="KEGG" id="tvo:TVG0115343"/>
<dbReference type="RefSeq" id="WP_048053903.1">
    <property type="nucleotide sequence ID" value="NC_002689.2"/>
</dbReference>
<sequence>MMNSDRNKYRKENDMGKQVRDKEVQEIMDYIMNKGEDSEERVYKLFKMNGVIYEIACNISRNQNSETTQNQIRKFYDYTIKINSKDEKKAKIKLAMMMPQIYYAIQRKVISSDSPFVKFLEDSIDKLNKTEDFENAFNRFLNVFQAIVAYSKKSRSDRNE</sequence>
<dbReference type="HOGENOM" id="CLU_1648394_0_0_2"/>
<keyword evidence="4" id="KW-0694">RNA-binding</keyword>
<reference evidence="7 8" key="1">
    <citation type="journal article" date="1999" name="Proc. Jpn. Acad.">
        <title>Determination of the complete genomic DNA sequence of Thermoplasma volvanium GSS1.</title>
        <authorList>
            <person name="Kawashima T."/>
            <person name="Yamamoto Y."/>
            <person name="Aramaki H."/>
            <person name="Nunoshiba T."/>
            <person name="Kawamoto T."/>
            <person name="Watanabe K."/>
            <person name="Yamazaki M."/>
            <person name="Kanehori K."/>
            <person name="Amano N."/>
            <person name="Ohya Y."/>
            <person name="Makino K."/>
            <person name="Suzuki M."/>
        </authorList>
    </citation>
    <scope>NUCLEOTIDE SEQUENCE [LARGE SCALE GENOMIC DNA]</scope>
    <source>
        <strain evidence="8">ATCC 51530 / DSM 4299 / JCM 9571 / NBRC 15438 / GSS1</strain>
    </source>
</reference>
<evidence type="ECO:0000256" key="6">
    <source>
        <dbReference type="ARBA" id="ARBA00031723"/>
    </source>
</evidence>
<dbReference type="CDD" id="cd09647">
    <property type="entry name" value="Csm2_III-A"/>
    <property type="match status" value="1"/>
</dbReference>
<dbReference type="InterPro" id="IPR010149">
    <property type="entry name" value="CRISPR-assoc_prot_Csm2_III-A"/>
</dbReference>
<evidence type="ECO:0000256" key="2">
    <source>
        <dbReference type="ARBA" id="ARBA00006896"/>
    </source>
</evidence>